<evidence type="ECO:0000256" key="2">
    <source>
        <dbReference type="ARBA" id="ARBA00022670"/>
    </source>
</evidence>
<proteinExistence type="inferred from homology"/>
<gene>
    <name evidence="6" type="ORF">PVAP13_8KG349306</name>
</gene>
<keyword evidence="2" id="KW-0645">Protease</keyword>
<keyword evidence="3" id="KW-0378">Hydrolase</keyword>
<dbReference type="SUPFAM" id="SSF54001">
    <property type="entry name" value="Cysteine proteinases"/>
    <property type="match status" value="1"/>
</dbReference>
<dbReference type="InterPro" id="IPR003653">
    <property type="entry name" value="Peptidase_C48_C"/>
</dbReference>
<organism evidence="6 7">
    <name type="scientific">Panicum virgatum</name>
    <name type="common">Blackwell switchgrass</name>
    <dbReference type="NCBI Taxonomy" id="38727"/>
    <lineage>
        <taxon>Eukaryota</taxon>
        <taxon>Viridiplantae</taxon>
        <taxon>Streptophyta</taxon>
        <taxon>Embryophyta</taxon>
        <taxon>Tracheophyta</taxon>
        <taxon>Spermatophyta</taxon>
        <taxon>Magnoliopsida</taxon>
        <taxon>Liliopsida</taxon>
        <taxon>Poales</taxon>
        <taxon>Poaceae</taxon>
        <taxon>PACMAD clade</taxon>
        <taxon>Panicoideae</taxon>
        <taxon>Panicodae</taxon>
        <taxon>Paniceae</taxon>
        <taxon>Panicinae</taxon>
        <taxon>Panicum</taxon>
        <taxon>Panicum sect. Hiantes</taxon>
    </lineage>
</organism>
<feature type="domain" description="Ubiquitin-like protease family profile" evidence="5">
    <location>
        <begin position="771"/>
        <end position="953"/>
    </location>
</feature>
<feature type="region of interest" description="Disordered" evidence="4">
    <location>
        <begin position="653"/>
        <end position="680"/>
    </location>
</feature>
<dbReference type="Gene3D" id="3.40.395.10">
    <property type="entry name" value="Adenoviral Proteinase, Chain A"/>
    <property type="match status" value="1"/>
</dbReference>
<feature type="compositionally biased region" description="Basic and acidic residues" evidence="4">
    <location>
        <begin position="1"/>
        <end position="20"/>
    </location>
</feature>
<comment type="caution">
    <text evidence="6">The sequence shown here is derived from an EMBL/GenBank/DDBJ whole genome shotgun (WGS) entry which is preliminary data.</text>
</comment>
<name>A0A8T0PRV1_PANVG</name>
<evidence type="ECO:0000256" key="4">
    <source>
        <dbReference type="SAM" id="MobiDB-lite"/>
    </source>
</evidence>
<keyword evidence="7" id="KW-1185">Reference proteome</keyword>
<evidence type="ECO:0000256" key="3">
    <source>
        <dbReference type="ARBA" id="ARBA00022801"/>
    </source>
</evidence>
<evidence type="ECO:0000259" key="5">
    <source>
        <dbReference type="PROSITE" id="PS50600"/>
    </source>
</evidence>
<dbReference type="PANTHER" id="PTHR36479:SF10">
    <property type="entry name" value="UBIQUITIN-LIKE PROTEASE FAMILY PROFILE DOMAIN-CONTAINING PROTEIN"/>
    <property type="match status" value="1"/>
</dbReference>
<accession>A0A8T0PRV1</accession>
<feature type="compositionally biased region" description="Acidic residues" evidence="4">
    <location>
        <begin position="371"/>
        <end position="397"/>
    </location>
</feature>
<feature type="compositionally biased region" description="Acidic residues" evidence="4">
    <location>
        <begin position="407"/>
        <end position="431"/>
    </location>
</feature>
<dbReference type="Proteomes" id="UP000823388">
    <property type="component" value="Chromosome 8K"/>
</dbReference>
<feature type="compositionally biased region" description="Polar residues" evidence="4">
    <location>
        <begin position="513"/>
        <end position="523"/>
    </location>
</feature>
<evidence type="ECO:0000313" key="6">
    <source>
        <dbReference type="EMBL" id="KAG2563668.1"/>
    </source>
</evidence>
<feature type="region of interest" description="Disordered" evidence="4">
    <location>
        <begin position="472"/>
        <end position="523"/>
    </location>
</feature>
<sequence>MPRAQKEQQCRATSSEDPRRNRASPARLVKLYAHLTDEQRKMIRDINFDGLLQIQCPTIPARFTNWLMVHCFDAESSELVLPGRGRIPVTADSVADIFGFPNKGDKVRYELDVDATNFIQSKYSIIQGSAPKIKQVAEMVKQNKAANDDFLRSFLMIAISTFLCPPTSLGISPRCYPALVHPSTVKGFNWCQFVVDQLKAAAMKINKQNAVKGCVLLLVILYADSLDVPNLQIPTCRPRITAWTRNLLDQVIKLDTNRDGSFGRLKLKESCHSVGAGSALQMDDISRFVTSKEPRQLPPEKKRKMCEALSKVLSSVTEALGTFIQEMAATDDSATASLRRSKRKRAVNHEEESARPSLRRSKRNRIVDHHEDEEDTEEDPDYEEDELNYEDDEEPDTSSDNGSIGTDFEDEPDVSSDNESLDPDLEDAPDDAPDHRDTAGEEPSMDDSEDLVPLSSRLKRIQSGEYKDFAPLEVIAPPAQQNPTVKKLGNPESRHARLKLPEPPTRVDEVDKTNGNINCSIRDSTPAKDAVQAVISPNKPANTNAAASKQEDREIATTPANVQLQTTSGAKVRSWDFPPPSFDIMLSIEEPTPPAQATRRTLLKQAAETTPPTIDLDPPDQGSAWSLDGLPIEVFERFEAEAIRKHEQAKAKLKVGSTSTTPTTGLPASKNGNEASSSKHQAATIVTMNAEPTPQARGIPTGASLEGDSSITPEYTLAPRRAFKMAAALQSPYVEIAPRRMSFKCSKEICKVYDAVCKFTGMATRSRSSNVIIINYHFTYVTLGHLVESVKPTGRLKNTVAEVGIYVINGKKTRAASRRVLPLYVSTLLQQNQTGMAAIKDVFSKETNHLHHRQIILFPVLQKLVEADEHSGHYFLIVLNLRNNRFEVLDSMRTLEDKKLADCCNKIVNCIKTLWRTYYDGTIEKYELVNIAVPQQRNNHDCGFHMLMNAEYWDGCIVPLLQEKDIMNIRKMSTHKWLSYDENDTDWEDILNLA</sequence>
<dbReference type="PANTHER" id="PTHR36479">
    <property type="entry name" value="ULP_PROTEASE DOMAIN-CONTAINING PROTEIN"/>
    <property type="match status" value="1"/>
</dbReference>
<reference evidence="6" key="1">
    <citation type="submission" date="2020-05" db="EMBL/GenBank/DDBJ databases">
        <title>WGS assembly of Panicum virgatum.</title>
        <authorList>
            <person name="Lovell J.T."/>
            <person name="Jenkins J."/>
            <person name="Shu S."/>
            <person name="Juenger T.E."/>
            <person name="Schmutz J."/>
        </authorList>
    </citation>
    <scope>NUCLEOTIDE SEQUENCE</scope>
    <source>
        <strain evidence="6">AP13</strain>
    </source>
</reference>
<feature type="compositionally biased region" description="Polar residues" evidence="4">
    <location>
        <begin position="670"/>
        <end position="680"/>
    </location>
</feature>
<dbReference type="InterPro" id="IPR038765">
    <property type="entry name" value="Papain-like_cys_pep_sf"/>
</dbReference>
<feature type="compositionally biased region" description="Low complexity" evidence="4">
    <location>
        <begin position="656"/>
        <end position="667"/>
    </location>
</feature>
<evidence type="ECO:0000256" key="1">
    <source>
        <dbReference type="ARBA" id="ARBA00005234"/>
    </source>
</evidence>
<evidence type="ECO:0000313" key="7">
    <source>
        <dbReference type="Proteomes" id="UP000823388"/>
    </source>
</evidence>
<dbReference type="PROSITE" id="PS50600">
    <property type="entry name" value="ULP_PROTEASE"/>
    <property type="match status" value="1"/>
</dbReference>
<dbReference type="EMBL" id="CM029051">
    <property type="protein sequence ID" value="KAG2563668.1"/>
    <property type="molecule type" value="Genomic_DNA"/>
</dbReference>
<feature type="region of interest" description="Disordered" evidence="4">
    <location>
        <begin position="331"/>
        <end position="457"/>
    </location>
</feature>
<protein>
    <recommendedName>
        <fullName evidence="5">Ubiquitin-like protease family profile domain-containing protein</fullName>
    </recommendedName>
</protein>
<dbReference type="GO" id="GO:0006508">
    <property type="term" value="P:proteolysis"/>
    <property type="evidence" value="ECO:0007669"/>
    <property type="project" value="UniProtKB-KW"/>
</dbReference>
<dbReference type="AlphaFoldDB" id="A0A8T0PRV1"/>
<dbReference type="GO" id="GO:0008234">
    <property type="term" value="F:cysteine-type peptidase activity"/>
    <property type="evidence" value="ECO:0007669"/>
    <property type="project" value="InterPro"/>
</dbReference>
<dbReference type="Pfam" id="PF02902">
    <property type="entry name" value="Peptidase_C48"/>
    <property type="match status" value="1"/>
</dbReference>
<comment type="similarity">
    <text evidence="1">Belongs to the peptidase C48 family.</text>
</comment>
<feature type="region of interest" description="Disordered" evidence="4">
    <location>
        <begin position="1"/>
        <end position="23"/>
    </location>
</feature>